<protein>
    <submittedName>
        <fullName evidence="1">Transposase for insertion sequence domain protein</fullName>
    </submittedName>
</protein>
<evidence type="ECO:0000313" key="1">
    <source>
        <dbReference type="EMBL" id="EUA74233.1"/>
    </source>
</evidence>
<dbReference type="AlphaFoldDB" id="X8E2U2"/>
<comment type="caution">
    <text evidence="1">The sequence shown here is derived from an EMBL/GenBank/DDBJ whole genome shotgun (WGS) entry which is preliminary data.</text>
</comment>
<name>X8E2U2_9MYCO</name>
<dbReference type="Proteomes" id="UP000023351">
    <property type="component" value="Unassembled WGS sequence"/>
</dbReference>
<accession>X8E2U2</accession>
<dbReference type="EMBL" id="JAOJ01000001">
    <property type="protein sequence ID" value="EUA74233.1"/>
    <property type="molecule type" value="Genomic_DNA"/>
</dbReference>
<sequence length="39" mass="4540">MRIAIMIWVERTHHGRRALGRLTPIEYEYIMTPAADVAT</sequence>
<evidence type="ECO:0000313" key="2">
    <source>
        <dbReference type="Proteomes" id="UP000023351"/>
    </source>
</evidence>
<proteinExistence type="predicted"/>
<gene>
    <name evidence="1" type="ORF">I540_0087</name>
</gene>
<reference evidence="1 2" key="1">
    <citation type="submission" date="2013-12" db="EMBL/GenBank/DDBJ databases">
        <authorList>
            <person name="Zelazny A."/>
            <person name="Olivier K."/>
            <person name="Holland S."/>
            <person name="Lenaerts A."/>
            <person name="Ordway D."/>
            <person name="DeGroote M.A."/>
            <person name="Parker T."/>
            <person name="Sizemore C."/>
            <person name="Tallon L.J."/>
            <person name="Sadzewicz L.K."/>
            <person name="Sengamalay N."/>
            <person name="Fraser C.M."/>
            <person name="Hine E."/>
            <person name="Shefchek K.A."/>
            <person name="Das S.P."/>
            <person name="Tettelin H."/>
        </authorList>
    </citation>
    <scope>NUCLEOTIDE SEQUENCE [LARGE SCALE GENOMIC DNA]</scope>
    <source>
        <strain evidence="1 2">1513</strain>
    </source>
</reference>
<organism evidence="1 2">
    <name type="scientific">Mycobacteroides abscessus subsp. bolletii 1513</name>
    <dbReference type="NCBI Taxonomy" id="1299321"/>
    <lineage>
        <taxon>Bacteria</taxon>
        <taxon>Bacillati</taxon>
        <taxon>Actinomycetota</taxon>
        <taxon>Actinomycetes</taxon>
        <taxon>Mycobacteriales</taxon>
        <taxon>Mycobacteriaceae</taxon>
        <taxon>Mycobacteroides</taxon>
        <taxon>Mycobacteroides abscessus</taxon>
    </lineage>
</organism>